<dbReference type="EC" id="2.6.1.87" evidence="2"/>
<dbReference type="SUPFAM" id="SSF53383">
    <property type="entry name" value="PLP-dependent transferases"/>
    <property type="match status" value="1"/>
</dbReference>
<keyword evidence="3" id="KW-1185">Reference proteome</keyword>
<keyword evidence="2" id="KW-0808">Transferase</keyword>
<protein>
    <submittedName>
        <fullName evidence="2">UDP-4-amino-4-deoxy-L-arabinose--oxoglutarate aminotransferase</fullName>
        <ecNumber evidence="2">2.6.1.87</ecNumber>
    </submittedName>
</protein>
<comment type="caution">
    <text evidence="2">The sequence shown here is derived from an EMBL/GenBank/DDBJ whole genome shotgun (WGS) entry which is preliminary data.</text>
</comment>
<dbReference type="InterPro" id="IPR000653">
    <property type="entry name" value="DegT/StrS_aminotransferase"/>
</dbReference>
<gene>
    <name evidence="2" type="primary">arnB_2</name>
    <name evidence="2" type="ORF">B879_02460</name>
</gene>
<evidence type="ECO:0000313" key="2">
    <source>
        <dbReference type="EMBL" id="EKB48892.1"/>
    </source>
</evidence>
<dbReference type="GO" id="GO:0099620">
    <property type="term" value="F:UDP-4-amino-4-deoxy-L-arabinose aminotransferase"/>
    <property type="evidence" value="ECO:0007669"/>
    <property type="project" value="UniProtKB-EC"/>
</dbReference>
<dbReference type="Proteomes" id="UP000004478">
    <property type="component" value="Unassembled WGS sequence"/>
</dbReference>
<comment type="similarity">
    <text evidence="1">Belongs to the DegT/DnrJ/EryC1 family.</text>
</comment>
<dbReference type="PATRIC" id="fig|1225176.3.peg.2622"/>
<accession>K1L9K9</accession>
<evidence type="ECO:0000313" key="3">
    <source>
        <dbReference type="Proteomes" id="UP000004478"/>
    </source>
</evidence>
<dbReference type="InterPro" id="IPR015421">
    <property type="entry name" value="PyrdxlP-dep_Trfase_major"/>
</dbReference>
<reference evidence="2 3" key="1">
    <citation type="journal article" date="2012" name="J. Bacteriol.">
        <title>Draft Genome Sequence of Cecembia lonarensis Strain LW9T, Isolated from Lonar Lake, a Haloalkaline Lake in India.</title>
        <authorList>
            <person name="Shivaji S."/>
            <person name="Ara S."/>
            <person name="Singh A."/>
            <person name="Pinnaka A.K."/>
        </authorList>
    </citation>
    <scope>NUCLEOTIDE SEQUENCE [LARGE SCALE GENOMIC DNA]</scope>
    <source>
        <strain evidence="2 3">LW9</strain>
    </source>
</reference>
<dbReference type="PANTHER" id="PTHR30244:SF34">
    <property type="entry name" value="DTDP-4-AMINO-4,6-DIDEOXYGALACTOSE TRANSAMINASE"/>
    <property type="match status" value="1"/>
</dbReference>
<sequence>MQSEAKQIFLSSPHMGGEEITHVNAAFSSNYIAPVGANIGHFEDLISQYTGAKYVLGTNAGTAALHLGLIALGVGSRDIVLCQSFTFAASANPIVYQGAIPCFIDSEEKPGTWILKNWRKPL</sequence>
<evidence type="ECO:0000256" key="1">
    <source>
        <dbReference type="ARBA" id="ARBA00037999"/>
    </source>
</evidence>
<proteinExistence type="inferred from homology"/>
<dbReference type="InterPro" id="IPR015424">
    <property type="entry name" value="PyrdxlP-dep_Trfase"/>
</dbReference>
<dbReference type="AlphaFoldDB" id="K1L9K9"/>
<name>K1L9K9_CECL9</name>
<dbReference type="GO" id="GO:0000271">
    <property type="term" value="P:polysaccharide biosynthetic process"/>
    <property type="evidence" value="ECO:0007669"/>
    <property type="project" value="TreeGrafter"/>
</dbReference>
<dbReference type="GO" id="GO:0030170">
    <property type="term" value="F:pyridoxal phosphate binding"/>
    <property type="evidence" value="ECO:0007669"/>
    <property type="project" value="TreeGrafter"/>
</dbReference>
<organism evidence="2 3">
    <name type="scientific">Cecembia lonarensis (strain CCUG 58316 / KCTC 22772 / LW9)</name>
    <dbReference type="NCBI Taxonomy" id="1225176"/>
    <lineage>
        <taxon>Bacteria</taxon>
        <taxon>Pseudomonadati</taxon>
        <taxon>Bacteroidota</taxon>
        <taxon>Cytophagia</taxon>
        <taxon>Cytophagales</taxon>
        <taxon>Cyclobacteriaceae</taxon>
        <taxon>Cecembia</taxon>
    </lineage>
</organism>
<dbReference type="EMBL" id="AMGM01000038">
    <property type="protein sequence ID" value="EKB48892.1"/>
    <property type="molecule type" value="Genomic_DNA"/>
</dbReference>
<dbReference type="PANTHER" id="PTHR30244">
    <property type="entry name" value="TRANSAMINASE"/>
    <property type="match status" value="1"/>
</dbReference>
<dbReference type="Pfam" id="PF01041">
    <property type="entry name" value="DegT_DnrJ_EryC1"/>
    <property type="match status" value="1"/>
</dbReference>
<keyword evidence="2" id="KW-0032">Aminotransferase</keyword>
<dbReference type="Gene3D" id="3.40.640.10">
    <property type="entry name" value="Type I PLP-dependent aspartate aminotransferase-like (Major domain)"/>
    <property type="match status" value="1"/>
</dbReference>